<sequence>MPHPSTHRQPGRPAAHAGADAWQAWSDAWTRHVPVLAGRTDLTVLVAPGAAGSAPECFYPALNRIEVDANFVAAAPDITDPAKARHKNVVPTGYGLLVHGAAHAAHSRWNAPPGTAPILAEVAELLEESRAEGRQRARRRSDRRWLRHVVKTLLNPDDAAVDDPWHAGQLAALLLARVDARIVTGKDVRAVRAAVTGVLGRARLRQLRDIWRDAHTTGDTDAATMIALARRWCEVLGIDPDRQHTAPAADPGIFPGRLAQALAEYLAVSFGITPAEYASIILAHRHSPPTDWLRTDPTEPEQRAARDLAARLRQAHSEHPEPGKRPSLIPPGRLRARAAITAEAQTAAGQIPTAAPWQQRAQLPPEKPKLHLAVLVDLSGSMAAYAEAMSSAAWVFSHAARRAEASTTTIGFGSRTTVLVTPRQRPQQVLHMRTGGGTTTFPQAVKVADQLLNLRHGRTLRMVAVVSDGDLADKPAAQRLITTLHRAGCAVLWLHPAEPPAPTVSTAPAGAGRRARRAAITPHTFEHTTTLTVADPVAAVAAIADAAVTALAQA</sequence>
<dbReference type="Proteomes" id="UP001595912">
    <property type="component" value="Unassembled WGS sequence"/>
</dbReference>
<accession>A0ABV9WJM0</accession>
<feature type="compositionally biased region" description="Basic and acidic residues" evidence="1">
    <location>
        <begin position="312"/>
        <end position="324"/>
    </location>
</feature>
<name>A0ABV9WJM0_9ACTN</name>
<dbReference type="RefSeq" id="WP_380127849.1">
    <property type="nucleotide sequence ID" value="NZ_JBHSIU010000116.1"/>
</dbReference>
<evidence type="ECO:0000313" key="3">
    <source>
        <dbReference type="Proteomes" id="UP001595912"/>
    </source>
</evidence>
<dbReference type="SUPFAM" id="SSF53300">
    <property type="entry name" value="vWA-like"/>
    <property type="match status" value="1"/>
</dbReference>
<reference evidence="3" key="1">
    <citation type="journal article" date="2019" name="Int. J. Syst. Evol. Microbiol.">
        <title>The Global Catalogue of Microorganisms (GCM) 10K type strain sequencing project: providing services to taxonomists for standard genome sequencing and annotation.</title>
        <authorList>
            <consortium name="The Broad Institute Genomics Platform"/>
            <consortium name="The Broad Institute Genome Sequencing Center for Infectious Disease"/>
            <person name="Wu L."/>
            <person name="Ma J."/>
        </authorList>
    </citation>
    <scope>NUCLEOTIDE SEQUENCE [LARGE SCALE GENOMIC DNA]</scope>
    <source>
        <strain evidence="3">CGMCC 4.7152</strain>
    </source>
</reference>
<dbReference type="InterPro" id="IPR008912">
    <property type="entry name" value="Uncharacterised_CoxE"/>
</dbReference>
<keyword evidence="3" id="KW-1185">Reference proteome</keyword>
<dbReference type="Gene3D" id="3.40.50.410">
    <property type="entry name" value="von Willebrand factor, type A domain"/>
    <property type="match status" value="1"/>
</dbReference>
<dbReference type="Pfam" id="PF05762">
    <property type="entry name" value="VWA_CoxE"/>
    <property type="match status" value="1"/>
</dbReference>
<gene>
    <name evidence="2" type="ORF">ACFPIJ_56530</name>
</gene>
<feature type="region of interest" description="Disordered" evidence="1">
    <location>
        <begin position="312"/>
        <end position="331"/>
    </location>
</feature>
<comment type="caution">
    <text evidence="2">The sequence shown here is derived from an EMBL/GenBank/DDBJ whole genome shotgun (WGS) entry which is preliminary data.</text>
</comment>
<organism evidence="2 3">
    <name type="scientific">Dactylosporangium cerinum</name>
    <dbReference type="NCBI Taxonomy" id="1434730"/>
    <lineage>
        <taxon>Bacteria</taxon>
        <taxon>Bacillati</taxon>
        <taxon>Actinomycetota</taxon>
        <taxon>Actinomycetes</taxon>
        <taxon>Micromonosporales</taxon>
        <taxon>Micromonosporaceae</taxon>
        <taxon>Dactylosporangium</taxon>
    </lineage>
</organism>
<dbReference type="EMBL" id="JBHSIU010000116">
    <property type="protein sequence ID" value="MFC5007203.1"/>
    <property type="molecule type" value="Genomic_DNA"/>
</dbReference>
<evidence type="ECO:0000313" key="2">
    <source>
        <dbReference type="EMBL" id="MFC5007203.1"/>
    </source>
</evidence>
<protein>
    <submittedName>
        <fullName evidence="2">VWA domain-containing protein</fullName>
    </submittedName>
</protein>
<dbReference type="InterPro" id="IPR036465">
    <property type="entry name" value="vWFA_dom_sf"/>
</dbReference>
<proteinExistence type="predicted"/>
<evidence type="ECO:0000256" key="1">
    <source>
        <dbReference type="SAM" id="MobiDB-lite"/>
    </source>
</evidence>